<gene>
    <name evidence="1" type="ORF">EVAR_39422_1</name>
</gene>
<proteinExistence type="predicted"/>
<dbReference type="EMBL" id="BGZK01001467">
    <property type="protein sequence ID" value="GBP80552.1"/>
    <property type="molecule type" value="Genomic_DNA"/>
</dbReference>
<reference evidence="1 2" key="1">
    <citation type="journal article" date="2019" name="Commun. Biol.">
        <title>The bagworm genome reveals a unique fibroin gene that provides high tensile strength.</title>
        <authorList>
            <person name="Kono N."/>
            <person name="Nakamura H."/>
            <person name="Ohtoshi R."/>
            <person name="Tomita M."/>
            <person name="Numata K."/>
            <person name="Arakawa K."/>
        </authorList>
    </citation>
    <scope>NUCLEOTIDE SEQUENCE [LARGE SCALE GENOMIC DNA]</scope>
</reference>
<evidence type="ECO:0000313" key="1">
    <source>
        <dbReference type="EMBL" id="GBP80552.1"/>
    </source>
</evidence>
<dbReference type="Proteomes" id="UP000299102">
    <property type="component" value="Unassembled WGS sequence"/>
</dbReference>
<keyword evidence="2" id="KW-1185">Reference proteome</keyword>
<evidence type="ECO:0000313" key="2">
    <source>
        <dbReference type="Proteomes" id="UP000299102"/>
    </source>
</evidence>
<organism evidence="1 2">
    <name type="scientific">Eumeta variegata</name>
    <name type="common">Bagworm moth</name>
    <name type="synonym">Eumeta japonica</name>
    <dbReference type="NCBI Taxonomy" id="151549"/>
    <lineage>
        <taxon>Eukaryota</taxon>
        <taxon>Metazoa</taxon>
        <taxon>Ecdysozoa</taxon>
        <taxon>Arthropoda</taxon>
        <taxon>Hexapoda</taxon>
        <taxon>Insecta</taxon>
        <taxon>Pterygota</taxon>
        <taxon>Neoptera</taxon>
        <taxon>Endopterygota</taxon>
        <taxon>Lepidoptera</taxon>
        <taxon>Glossata</taxon>
        <taxon>Ditrysia</taxon>
        <taxon>Tineoidea</taxon>
        <taxon>Psychidae</taxon>
        <taxon>Oiketicinae</taxon>
        <taxon>Eumeta</taxon>
    </lineage>
</organism>
<sequence>MHVVATCRAAASVFVGTFRHCAQVSNAYSVRLPPLRYNLATLRVCCECQFGYGGQFPHSSHIPTMDSHSIRYSAYPRAGNELMTHLGLRVFMGSDDYQFFGGLQARLL</sequence>
<protein>
    <submittedName>
        <fullName evidence="1">Uncharacterized protein</fullName>
    </submittedName>
</protein>
<dbReference type="AlphaFoldDB" id="A0A4C1Z023"/>
<name>A0A4C1Z023_EUMVA</name>
<comment type="caution">
    <text evidence="1">The sequence shown here is derived from an EMBL/GenBank/DDBJ whole genome shotgun (WGS) entry which is preliminary data.</text>
</comment>
<accession>A0A4C1Z023</accession>